<dbReference type="EMBL" id="BART01007896">
    <property type="protein sequence ID" value="GAG65394.1"/>
    <property type="molecule type" value="Genomic_DNA"/>
</dbReference>
<protein>
    <recommendedName>
        <fullName evidence="2">Glycosyl transferase family 1 domain-containing protein</fullName>
    </recommendedName>
</protein>
<evidence type="ECO:0000313" key="1">
    <source>
        <dbReference type="EMBL" id="GAG65394.1"/>
    </source>
</evidence>
<evidence type="ECO:0008006" key="2">
    <source>
        <dbReference type="Google" id="ProtNLM"/>
    </source>
</evidence>
<name>X0Z8D9_9ZZZZ</name>
<accession>X0Z8D9</accession>
<gene>
    <name evidence="1" type="ORF">S01H4_17878</name>
</gene>
<comment type="caution">
    <text evidence="1">The sequence shown here is derived from an EMBL/GenBank/DDBJ whole genome shotgun (WGS) entry which is preliminary data.</text>
</comment>
<reference evidence="1" key="1">
    <citation type="journal article" date="2014" name="Front. Microbiol.">
        <title>High frequency of phylogenetically diverse reductive dehalogenase-homologous genes in deep subseafloor sedimentary metagenomes.</title>
        <authorList>
            <person name="Kawai M."/>
            <person name="Futagami T."/>
            <person name="Toyoda A."/>
            <person name="Takaki Y."/>
            <person name="Nishi S."/>
            <person name="Hori S."/>
            <person name="Arai W."/>
            <person name="Tsubouchi T."/>
            <person name="Morono Y."/>
            <person name="Uchiyama I."/>
            <person name="Ito T."/>
            <person name="Fujiyama A."/>
            <person name="Inagaki F."/>
            <person name="Takami H."/>
        </authorList>
    </citation>
    <scope>NUCLEOTIDE SEQUENCE</scope>
    <source>
        <strain evidence="1">Expedition CK06-06</strain>
    </source>
</reference>
<dbReference type="AlphaFoldDB" id="X0Z8D9"/>
<sequence length="96" mass="10739">MGIIPFKKNALTDAINPVKLYEYFASGLPVVTVNLSEVINLNSPTLISRSKDGFVAAIKKALQVGRGRKEFYEFAKGNSWSIRFSEVKDIITQKMQ</sequence>
<proteinExistence type="predicted"/>
<dbReference type="Gene3D" id="3.40.50.2000">
    <property type="entry name" value="Glycogen Phosphorylase B"/>
    <property type="match status" value="1"/>
</dbReference>
<organism evidence="1">
    <name type="scientific">marine sediment metagenome</name>
    <dbReference type="NCBI Taxonomy" id="412755"/>
    <lineage>
        <taxon>unclassified sequences</taxon>
        <taxon>metagenomes</taxon>
        <taxon>ecological metagenomes</taxon>
    </lineage>
</organism>